<keyword evidence="5" id="KW-0645">Protease</keyword>
<protein>
    <recommendedName>
        <fullName evidence="3">Protease PrsW</fullName>
    </recommendedName>
</protein>
<proteinExistence type="inferred from homology"/>
<dbReference type="InterPro" id="IPR026898">
    <property type="entry name" value="PrsW"/>
</dbReference>
<reference evidence="12" key="1">
    <citation type="journal article" date="2019" name="Int. J. Syst. Evol. Microbiol.">
        <title>The Global Catalogue of Microorganisms (GCM) 10K type strain sequencing project: providing services to taxonomists for standard genome sequencing and annotation.</title>
        <authorList>
            <consortium name="The Broad Institute Genomics Platform"/>
            <consortium name="The Broad Institute Genome Sequencing Center for Infectious Disease"/>
            <person name="Wu L."/>
            <person name="Ma J."/>
        </authorList>
    </citation>
    <scope>NUCLEOTIDE SEQUENCE [LARGE SCALE GENOMIC DNA]</scope>
    <source>
        <strain evidence="12">CCUG 60527</strain>
    </source>
</reference>
<evidence type="ECO:0000256" key="8">
    <source>
        <dbReference type="ARBA" id="ARBA00022989"/>
    </source>
</evidence>
<comment type="caution">
    <text evidence="11">The sequence shown here is derived from an EMBL/GenBank/DDBJ whole genome shotgun (WGS) entry which is preliminary data.</text>
</comment>
<dbReference type="Proteomes" id="UP001597062">
    <property type="component" value="Unassembled WGS sequence"/>
</dbReference>
<evidence type="ECO:0000256" key="10">
    <source>
        <dbReference type="SAM" id="Phobius"/>
    </source>
</evidence>
<gene>
    <name evidence="11" type="ORF">ACFQ1U_07670</name>
</gene>
<dbReference type="PIRSF" id="PIRSF016933">
    <property type="entry name" value="PrsW"/>
    <property type="match status" value="1"/>
</dbReference>
<feature type="transmembrane region" description="Helical" evidence="10">
    <location>
        <begin position="165"/>
        <end position="182"/>
    </location>
</feature>
<dbReference type="Pfam" id="PF13367">
    <property type="entry name" value="PrsW-protease"/>
    <property type="match status" value="1"/>
</dbReference>
<evidence type="ECO:0000256" key="2">
    <source>
        <dbReference type="ARBA" id="ARBA00009165"/>
    </source>
</evidence>
<evidence type="ECO:0000256" key="3">
    <source>
        <dbReference type="ARBA" id="ARBA00018997"/>
    </source>
</evidence>
<sequence>MNLLLLAIAPIVIIILYIYLKDTLDKEPIKLLLINFILGAFVSVLITLVLGYFLDKTFPVTNAQNIYQIFIKAFVVVGFTEEFSKYVILKLYAQPHKEFDEPYDGIMYAVMVSMGFAMLENILYVFKYGFQTGITRAFTAVPAHATFAILMGYFMGKAKFSNNRAYYNLLGLFIATVFHGAYDFFLFINYIPGISVGAFLSLFLGFFLANKAIKIHQTHKSLVE</sequence>
<organism evidence="11 12">
    <name type="scientific">Tenacibaculum geojense</name>
    <dbReference type="NCBI Taxonomy" id="915352"/>
    <lineage>
        <taxon>Bacteria</taxon>
        <taxon>Pseudomonadati</taxon>
        <taxon>Bacteroidota</taxon>
        <taxon>Flavobacteriia</taxon>
        <taxon>Flavobacteriales</taxon>
        <taxon>Flavobacteriaceae</taxon>
        <taxon>Tenacibaculum</taxon>
    </lineage>
</organism>
<name>A0ABW3JTV7_9FLAO</name>
<evidence type="ECO:0000256" key="9">
    <source>
        <dbReference type="ARBA" id="ARBA00023136"/>
    </source>
</evidence>
<feature type="transmembrane region" description="Helical" evidence="10">
    <location>
        <begin position="188"/>
        <end position="209"/>
    </location>
</feature>
<dbReference type="EMBL" id="JBHTJR010000045">
    <property type="protein sequence ID" value="MFD0993078.1"/>
    <property type="molecule type" value="Genomic_DNA"/>
</dbReference>
<dbReference type="PANTHER" id="PTHR36844">
    <property type="entry name" value="PROTEASE PRSW"/>
    <property type="match status" value="1"/>
</dbReference>
<dbReference type="PANTHER" id="PTHR36844:SF1">
    <property type="entry name" value="PROTEASE PRSW"/>
    <property type="match status" value="1"/>
</dbReference>
<keyword evidence="11" id="KW-0482">Metalloprotease</keyword>
<evidence type="ECO:0000256" key="5">
    <source>
        <dbReference type="ARBA" id="ARBA00022670"/>
    </source>
</evidence>
<keyword evidence="6 10" id="KW-0812">Transmembrane</keyword>
<keyword evidence="4" id="KW-1003">Cell membrane</keyword>
<accession>A0ABW3JTV7</accession>
<keyword evidence="9 10" id="KW-0472">Membrane</keyword>
<evidence type="ECO:0000313" key="12">
    <source>
        <dbReference type="Proteomes" id="UP001597062"/>
    </source>
</evidence>
<evidence type="ECO:0000256" key="6">
    <source>
        <dbReference type="ARBA" id="ARBA00022692"/>
    </source>
</evidence>
<feature type="transmembrane region" description="Helical" evidence="10">
    <location>
        <begin position="6"/>
        <end position="24"/>
    </location>
</feature>
<dbReference type="RefSeq" id="WP_386106987.1">
    <property type="nucleotide sequence ID" value="NZ_JBHTJR010000045.1"/>
</dbReference>
<keyword evidence="8 10" id="KW-1133">Transmembrane helix</keyword>
<evidence type="ECO:0000256" key="1">
    <source>
        <dbReference type="ARBA" id="ARBA00004651"/>
    </source>
</evidence>
<feature type="transmembrane region" description="Helical" evidence="10">
    <location>
        <begin position="105"/>
        <end position="126"/>
    </location>
</feature>
<dbReference type="GO" id="GO:0008237">
    <property type="term" value="F:metallopeptidase activity"/>
    <property type="evidence" value="ECO:0007669"/>
    <property type="project" value="UniProtKB-KW"/>
</dbReference>
<keyword evidence="7" id="KW-0378">Hydrolase</keyword>
<comment type="subcellular location">
    <subcellularLocation>
        <location evidence="1">Cell membrane</location>
        <topology evidence="1">Multi-pass membrane protein</topology>
    </subcellularLocation>
</comment>
<evidence type="ECO:0000313" key="11">
    <source>
        <dbReference type="EMBL" id="MFD0993078.1"/>
    </source>
</evidence>
<evidence type="ECO:0000256" key="7">
    <source>
        <dbReference type="ARBA" id="ARBA00022801"/>
    </source>
</evidence>
<dbReference type="InterPro" id="IPR023596">
    <property type="entry name" value="Peptidase_PrsW_arch/bac"/>
</dbReference>
<keyword evidence="12" id="KW-1185">Reference proteome</keyword>
<comment type="similarity">
    <text evidence="2">Belongs to the protease PrsW family.</text>
</comment>
<evidence type="ECO:0000256" key="4">
    <source>
        <dbReference type="ARBA" id="ARBA00022475"/>
    </source>
</evidence>
<feature type="transmembrane region" description="Helical" evidence="10">
    <location>
        <begin position="31"/>
        <end position="54"/>
    </location>
</feature>